<gene>
    <name evidence="2" type="ORF">IAQ67_14905</name>
</gene>
<reference evidence="2 3" key="1">
    <citation type="submission" date="2020-09" db="EMBL/GenBank/DDBJ databases">
        <title>Characterization of Paenibacillus peoriae strain ZF390 with broad-spectrum antimicrobial activity as a potential biocontrol agent.</title>
        <authorList>
            <person name="Li L."/>
            <person name="Zhao Y."/>
            <person name="Li B."/>
            <person name="Xie X."/>
        </authorList>
    </citation>
    <scope>NUCLEOTIDE SEQUENCE [LARGE SCALE GENOMIC DNA]</scope>
    <source>
        <strain evidence="2 3">ZF390</strain>
    </source>
</reference>
<feature type="compositionally biased region" description="Low complexity" evidence="1">
    <location>
        <begin position="81"/>
        <end position="92"/>
    </location>
</feature>
<name>A0A7H0Y295_9BACL</name>
<accession>A0A7H0Y295</accession>
<organism evidence="2 3">
    <name type="scientific">Paenibacillus peoriae</name>
    <dbReference type="NCBI Taxonomy" id="59893"/>
    <lineage>
        <taxon>Bacteria</taxon>
        <taxon>Bacillati</taxon>
        <taxon>Bacillota</taxon>
        <taxon>Bacilli</taxon>
        <taxon>Bacillales</taxon>
        <taxon>Paenibacillaceae</taxon>
        <taxon>Paenibacillus</taxon>
    </lineage>
</organism>
<feature type="region of interest" description="Disordered" evidence="1">
    <location>
        <begin position="76"/>
        <end position="111"/>
    </location>
</feature>
<dbReference type="EMBL" id="CP061172">
    <property type="protein sequence ID" value="QNR65203.1"/>
    <property type="molecule type" value="Genomic_DNA"/>
</dbReference>
<sequence length="146" mass="16303">MSEQHNLKQFVRGKGFTFTPSRIPDNNGFDYIIELNQLLRDSHESQNKFMETMLRDAIAYNKLKSAGLLNHINADITSGGTPTNTTQAATPPKEANHYENNHTTGNSNKPEVMSTEFITTGSSEDKDMSDVAMRLLARAKKTKLNV</sequence>
<evidence type="ECO:0000313" key="3">
    <source>
        <dbReference type="Proteomes" id="UP000516384"/>
    </source>
</evidence>
<dbReference type="RefSeq" id="WP_190297111.1">
    <property type="nucleotide sequence ID" value="NZ_CP061172.1"/>
</dbReference>
<evidence type="ECO:0000313" key="2">
    <source>
        <dbReference type="EMBL" id="QNR65203.1"/>
    </source>
</evidence>
<protein>
    <submittedName>
        <fullName evidence="2">Uncharacterized protein</fullName>
    </submittedName>
</protein>
<evidence type="ECO:0000256" key="1">
    <source>
        <dbReference type="SAM" id="MobiDB-lite"/>
    </source>
</evidence>
<dbReference type="Proteomes" id="UP000516384">
    <property type="component" value="Chromosome"/>
</dbReference>
<dbReference type="AlphaFoldDB" id="A0A7H0Y295"/>
<proteinExistence type="predicted"/>